<dbReference type="PANTHER" id="PTHR43179">
    <property type="entry name" value="RHAMNOSYLTRANSFERASE WBBL"/>
    <property type="match status" value="1"/>
</dbReference>
<evidence type="ECO:0000313" key="7">
    <source>
        <dbReference type="Proteomes" id="UP000284057"/>
    </source>
</evidence>
<keyword evidence="3" id="KW-0328">Glycosyltransferase</keyword>
<evidence type="ECO:0000256" key="3">
    <source>
        <dbReference type="ARBA" id="ARBA00022676"/>
    </source>
</evidence>
<proteinExistence type="inferred from homology"/>
<evidence type="ECO:0000259" key="5">
    <source>
        <dbReference type="Pfam" id="PF00535"/>
    </source>
</evidence>
<dbReference type="InterPro" id="IPR001173">
    <property type="entry name" value="Glyco_trans_2-like"/>
</dbReference>
<dbReference type="SUPFAM" id="SSF53448">
    <property type="entry name" value="Nucleotide-diphospho-sugar transferases"/>
    <property type="match status" value="1"/>
</dbReference>
<dbReference type="Proteomes" id="UP000284057">
    <property type="component" value="Unassembled WGS sequence"/>
</dbReference>
<evidence type="ECO:0000256" key="4">
    <source>
        <dbReference type="ARBA" id="ARBA00022679"/>
    </source>
</evidence>
<dbReference type="InterPro" id="IPR029044">
    <property type="entry name" value="Nucleotide-diphossugar_trans"/>
</dbReference>
<keyword evidence="4 6" id="KW-0808">Transferase</keyword>
<organism evidence="6 7">
    <name type="scientific">Jiangella rhizosphaerae</name>
    <dbReference type="NCBI Taxonomy" id="2293569"/>
    <lineage>
        <taxon>Bacteria</taxon>
        <taxon>Bacillati</taxon>
        <taxon>Actinomycetota</taxon>
        <taxon>Actinomycetes</taxon>
        <taxon>Jiangellales</taxon>
        <taxon>Jiangellaceae</taxon>
        <taxon>Jiangella</taxon>
    </lineage>
</organism>
<evidence type="ECO:0000256" key="2">
    <source>
        <dbReference type="ARBA" id="ARBA00006739"/>
    </source>
</evidence>
<dbReference type="AlphaFoldDB" id="A0A418KHZ5"/>
<dbReference type="RefSeq" id="WP_119662829.1">
    <property type="nucleotide sequence ID" value="NZ_QUAL01000406.1"/>
</dbReference>
<evidence type="ECO:0000256" key="1">
    <source>
        <dbReference type="ARBA" id="ARBA00004776"/>
    </source>
</evidence>
<sequence>MPGLPTTVVVPTIGRPSLDALLRSLRDSDGPRPAEVIVVDDSGTRAGPAAARNRGWRRARTPWVSFLDDDVIVERDWLARLAEDLAAAGDDVAGSQGRVTVPLPAGRRPTDWERGTAGLRTARWITADMTYRRSALAEAGGFDERFPRAYREDSDLALRVQDAGGRLVRGRRGIVHPVRPAGFWASVRAQAGNADDVLMRRLHGPDWRERAGAGPG</sequence>
<reference evidence="6 7" key="1">
    <citation type="submission" date="2018-09" db="EMBL/GenBank/DDBJ databases">
        <title>Isolation, diversity and antifungal activity of actinobacteria from wheat.</title>
        <authorList>
            <person name="Han C."/>
        </authorList>
    </citation>
    <scope>NUCLEOTIDE SEQUENCE [LARGE SCALE GENOMIC DNA]</scope>
    <source>
        <strain evidence="6 7">NEAU-YY265</strain>
    </source>
</reference>
<dbReference type="OrthoDB" id="9781367at2"/>
<protein>
    <submittedName>
        <fullName evidence="6">Glycosyltransferase</fullName>
    </submittedName>
</protein>
<dbReference type="Gene3D" id="3.90.550.10">
    <property type="entry name" value="Spore Coat Polysaccharide Biosynthesis Protein SpsA, Chain A"/>
    <property type="match status" value="1"/>
</dbReference>
<feature type="non-terminal residue" evidence="6">
    <location>
        <position position="216"/>
    </location>
</feature>
<comment type="pathway">
    <text evidence="1">Cell wall biogenesis; cell wall polysaccharide biosynthesis.</text>
</comment>
<feature type="domain" description="Glycosyltransferase 2-like" evidence="5">
    <location>
        <begin position="45"/>
        <end position="101"/>
    </location>
</feature>
<comment type="caution">
    <text evidence="6">The sequence shown here is derived from an EMBL/GenBank/DDBJ whole genome shotgun (WGS) entry which is preliminary data.</text>
</comment>
<evidence type="ECO:0000313" key="6">
    <source>
        <dbReference type="EMBL" id="RIQ12393.1"/>
    </source>
</evidence>
<dbReference type="PANTHER" id="PTHR43179:SF12">
    <property type="entry name" value="GALACTOFURANOSYLTRANSFERASE GLFT2"/>
    <property type="match status" value="1"/>
</dbReference>
<keyword evidence="7" id="KW-1185">Reference proteome</keyword>
<comment type="similarity">
    <text evidence="2">Belongs to the glycosyltransferase 2 family.</text>
</comment>
<name>A0A418KHZ5_9ACTN</name>
<dbReference type="Pfam" id="PF00535">
    <property type="entry name" value="Glycos_transf_2"/>
    <property type="match status" value="1"/>
</dbReference>
<gene>
    <name evidence="6" type="ORF">DY240_27350</name>
</gene>
<dbReference type="GO" id="GO:0016757">
    <property type="term" value="F:glycosyltransferase activity"/>
    <property type="evidence" value="ECO:0007669"/>
    <property type="project" value="UniProtKB-KW"/>
</dbReference>
<dbReference type="EMBL" id="QUAL01000406">
    <property type="protein sequence ID" value="RIQ12393.1"/>
    <property type="molecule type" value="Genomic_DNA"/>
</dbReference>
<accession>A0A418KHZ5</accession>